<gene>
    <name evidence="1" type="ORF">METZ01_LOCUS481002</name>
</gene>
<dbReference type="EMBL" id="UINC01206495">
    <property type="protein sequence ID" value="SVE28148.1"/>
    <property type="molecule type" value="Genomic_DNA"/>
</dbReference>
<protein>
    <submittedName>
        <fullName evidence="1">Uncharacterized protein</fullName>
    </submittedName>
</protein>
<organism evidence="1">
    <name type="scientific">marine metagenome</name>
    <dbReference type="NCBI Taxonomy" id="408172"/>
    <lineage>
        <taxon>unclassified sequences</taxon>
        <taxon>metagenomes</taxon>
        <taxon>ecological metagenomes</taxon>
    </lineage>
</organism>
<feature type="non-terminal residue" evidence="1">
    <location>
        <position position="36"/>
    </location>
</feature>
<feature type="non-terminal residue" evidence="1">
    <location>
        <position position="1"/>
    </location>
</feature>
<name>A0A383C958_9ZZZZ</name>
<dbReference type="AlphaFoldDB" id="A0A383C958"/>
<sequence length="36" mass="3849">VAGCSGFQFAPDYPIIDSDQLTCSPADSRLCSGWKI</sequence>
<reference evidence="1" key="1">
    <citation type="submission" date="2018-05" db="EMBL/GenBank/DDBJ databases">
        <authorList>
            <person name="Lanie J.A."/>
            <person name="Ng W.-L."/>
            <person name="Kazmierczak K.M."/>
            <person name="Andrzejewski T.M."/>
            <person name="Davidsen T.M."/>
            <person name="Wayne K.J."/>
            <person name="Tettelin H."/>
            <person name="Glass J.I."/>
            <person name="Rusch D."/>
            <person name="Podicherti R."/>
            <person name="Tsui H.-C.T."/>
            <person name="Winkler M.E."/>
        </authorList>
    </citation>
    <scope>NUCLEOTIDE SEQUENCE</scope>
</reference>
<evidence type="ECO:0000313" key="1">
    <source>
        <dbReference type="EMBL" id="SVE28148.1"/>
    </source>
</evidence>
<accession>A0A383C958</accession>
<proteinExistence type="predicted"/>